<protein>
    <recommendedName>
        <fullName evidence="3">Reverse transcriptase Ty1/copia-type domain-containing protein</fullName>
    </recommendedName>
</protein>
<dbReference type="Proteomes" id="UP000288805">
    <property type="component" value="Unassembled WGS sequence"/>
</dbReference>
<name>A0A438KAA8_VITVI</name>
<dbReference type="AlphaFoldDB" id="A0A438KAA8"/>
<evidence type="ECO:0000313" key="1">
    <source>
        <dbReference type="EMBL" id="RVX18117.1"/>
    </source>
</evidence>
<organism evidence="1 2">
    <name type="scientific">Vitis vinifera</name>
    <name type="common">Grape</name>
    <dbReference type="NCBI Taxonomy" id="29760"/>
    <lineage>
        <taxon>Eukaryota</taxon>
        <taxon>Viridiplantae</taxon>
        <taxon>Streptophyta</taxon>
        <taxon>Embryophyta</taxon>
        <taxon>Tracheophyta</taxon>
        <taxon>Spermatophyta</taxon>
        <taxon>Magnoliopsida</taxon>
        <taxon>eudicotyledons</taxon>
        <taxon>Gunneridae</taxon>
        <taxon>Pentapetalae</taxon>
        <taxon>rosids</taxon>
        <taxon>Vitales</taxon>
        <taxon>Vitaceae</taxon>
        <taxon>Viteae</taxon>
        <taxon>Vitis</taxon>
    </lineage>
</organism>
<gene>
    <name evidence="1" type="ORF">CK203_004157</name>
</gene>
<proteinExistence type="predicted"/>
<reference evidence="1 2" key="1">
    <citation type="journal article" date="2018" name="PLoS Genet.">
        <title>Population sequencing reveals clonal diversity and ancestral inbreeding in the grapevine cultivar Chardonnay.</title>
        <authorList>
            <person name="Roach M.J."/>
            <person name="Johnson D.L."/>
            <person name="Bohlmann J."/>
            <person name="van Vuuren H.J."/>
            <person name="Jones S.J."/>
            <person name="Pretorius I.S."/>
            <person name="Schmidt S.A."/>
            <person name="Borneman A.R."/>
        </authorList>
    </citation>
    <scope>NUCLEOTIDE SEQUENCE [LARGE SCALE GENOMIC DNA]</scope>
    <source>
        <strain evidence="2">cv. Chardonnay</strain>
        <tissue evidence="1">Leaf</tissue>
    </source>
</reference>
<dbReference type="EMBL" id="QGNW01000012">
    <property type="protein sequence ID" value="RVX18117.1"/>
    <property type="molecule type" value="Genomic_DNA"/>
</dbReference>
<comment type="caution">
    <text evidence="1">The sequence shown here is derived from an EMBL/GenBank/DDBJ whole genome shotgun (WGS) entry which is preliminary data.</text>
</comment>
<evidence type="ECO:0008006" key="3">
    <source>
        <dbReference type="Google" id="ProtNLM"/>
    </source>
</evidence>
<evidence type="ECO:0000313" key="2">
    <source>
        <dbReference type="Proteomes" id="UP000288805"/>
    </source>
</evidence>
<sequence length="177" mass="19697">MQVVGQVASQNVHPRQTRAKFVICKHKILVATATKELVSVEVALQHESWKVAMTGEILMRNRTWSLVPLPLGRRAIGSKADQSLFTGITSYHSTFIIDLGEINYFLGIQVKNTKEGLHLSQTKYLTTLLYRAKMQGAKGICTPMVYGKKPFSHGSEGVRDAQLYRLTVGALQYATMS</sequence>
<accession>A0A438KAA8</accession>